<sequence>MQWRCTPRRSRPRAAGHRWCPCPERPRRRRPDRWSGPAHGRGRQDRGWRRRAGGSGVQRPGRNPG</sequence>
<dbReference type="Proteomes" id="UP000419138">
    <property type="component" value="Unassembled WGS sequence"/>
</dbReference>
<dbReference type="AlphaFoldDB" id="A0A646KKD5"/>
<evidence type="ECO:0000313" key="2">
    <source>
        <dbReference type="EMBL" id="MQT02754.1"/>
    </source>
</evidence>
<feature type="compositionally biased region" description="Basic residues" evidence="1">
    <location>
        <begin position="1"/>
        <end position="16"/>
    </location>
</feature>
<gene>
    <name evidence="2" type="ORF">FF041_21930</name>
</gene>
<protein>
    <submittedName>
        <fullName evidence="2">Uncharacterized protein</fullName>
    </submittedName>
</protein>
<evidence type="ECO:0000313" key="3">
    <source>
        <dbReference type="Proteomes" id="UP000419138"/>
    </source>
</evidence>
<organism evidence="2 3">
    <name type="scientific">Streptomyces jumonjinensis</name>
    <dbReference type="NCBI Taxonomy" id="1945"/>
    <lineage>
        <taxon>Bacteria</taxon>
        <taxon>Bacillati</taxon>
        <taxon>Actinomycetota</taxon>
        <taxon>Actinomycetes</taxon>
        <taxon>Kitasatosporales</taxon>
        <taxon>Streptomycetaceae</taxon>
        <taxon>Streptomyces</taxon>
    </lineage>
</organism>
<comment type="caution">
    <text evidence="2">The sequence shown here is derived from an EMBL/GenBank/DDBJ whole genome shotgun (WGS) entry which is preliminary data.</text>
</comment>
<accession>A0A646KKD5</accession>
<dbReference type="EMBL" id="VCLA01000157">
    <property type="protein sequence ID" value="MQT02754.1"/>
    <property type="molecule type" value="Genomic_DNA"/>
</dbReference>
<keyword evidence="3" id="KW-1185">Reference proteome</keyword>
<name>A0A646KKD5_STRJU</name>
<proteinExistence type="predicted"/>
<reference evidence="2 3" key="1">
    <citation type="submission" date="2019-05" db="EMBL/GenBank/DDBJ databases">
        <title>Comparative genomics and metabolomics analyses of clavulanic acid producing Streptomyces species provides insight into specialized metabolism and evolution of beta-lactam biosynthetic gene clusters.</title>
        <authorList>
            <person name="Moore M.A."/>
            <person name="Cruz-Morales P."/>
            <person name="Barona Gomez F."/>
            <person name="Kapil T."/>
        </authorList>
    </citation>
    <scope>NUCLEOTIDE SEQUENCE [LARGE SCALE GENOMIC DNA]</scope>
    <source>
        <strain evidence="2 3">NRRL 5741</strain>
    </source>
</reference>
<evidence type="ECO:0000256" key="1">
    <source>
        <dbReference type="SAM" id="MobiDB-lite"/>
    </source>
</evidence>
<feature type="region of interest" description="Disordered" evidence="1">
    <location>
        <begin position="1"/>
        <end position="65"/>
    </location>
</feature>